<dbReference type="GeneID" id="301681095"/>
<comment type="caution">
    <text evidence="2">The sequence shown here is derived from an EMBL/GenBank/DDBJ whole genome shotgun (WGS) entry which is preliminary data.</text>
</comment>
<proteinExistence type="predicted"/>
<organism evidence="2 3">
    <name type="scientific">Limnospira platensis NIES-46</name>
    <dbReference type="NCBI Taxonomy" id="1236695"/>
    <lineage>
        <taxon>Bacteria</taxon>
        <taxon>Bacillati</taxon>
        <taxon>Cyanobacteriota</taxon>
        <taxon>Cyanophyceae</taxon>
        <taxon>Oscillatoriophycideae</taxon>
        <taxon>Oscillatoriales</taxon>
        <taxon>Sirenicapillariaceae</taxon>
        <taxon>Limnospira</taxon>
    </lineage>
</organism>
<reference evidence="2 3" key="1">
    <citation type="journal article" date="2019" name="J Genomics">
        <title>The Draft Genome of a Hydrogen-producing Cyanobacterium, Arthrospira platensis NIES-46.</title>
        <authorList>
            <person name="Suzuki S."/>
            <person name="Yamaguchi H."/>
            <person name="Kawachi M."/>
        </authorList>
    </citation>
    <scope>NUCLEOTIDE SEQUENCE [LARGE SCALE GENOMIC DNA]</scope>
    <source>
        <strain evidence="2 3">NIES-46</strain>
    </source>
</reference>
<keyword evidence="3" id="KW-1185">Reference proteome</keyword>
<dbReference type="PROSITE" id="PS50234">
    <property type="entry name" value="VWFA"/>
    <property type="match status" value="1"/>
</dbReference>
<dbReference type="EMBL" id="BIMW01000001">
    <property type="protein sequence ID" value="GCE92080.1"/>
    <property type="molecule type" value="Genomic_DNA"/>
</dbReference>
<protein>
    <recommendedName>
        <fullName evidence="1">VWFA domain-containing protein</fullName>
    </recommendedName>
</protein>
<dbReference type="Proteomes" id="UP000326169">
    <property type="component" value="Unassembled WGS sequence"/>
</dbReference>
<dbReference type="InterPro" id="IPR002035">
    <property type="entry name" value="VWF_A"/>
</dbReference>
<accession>A0A5M3T2I8</accession>
<evidence type="ECO:0000313" key="2">
    <source>
        <dbReference type="EMBL" id="GCE92080.1"/>
    </source>
</evidence>
<evidence type="ECO:0000313" key="3">
    <source>
        <dbReference type="Proteomes" id="UP000326169"/>
    </source>
</evidence>
<dbReference type="RefSeq" id="WP_014276274.1">
    <property type="nucleotide sequence ID" value="NZ_BIMW01000001.1"/>
</dbReference>
<sequence length="314" mass="34124">MQLTNVVEPLGEVNVYKQKNGSINIVATILTVPDLEGVRMGLALDASASMKKMYGVSGIVGGVFGAAATIPNVVEPVARTMISYLSNFSSNGKVNLIYWACSPDGSKIEEVGEFDEEQTQNLAIVGPKKLAWGRGTKLLAPLQYFVDKFKDAPALGVKQPAALCVFVTDGIIEDIAEVKKYCFRYAQEITNQSKPFVKMVLIGVGDEVDVGQMEELDDMFEGKDIKDSYGQDIDIWDHQLASDMNKLEQVFKELVSEDVMVISSGRILNQAGKVCQDYADGVPALLRFTLPSGSTSFTLEFPGGNITQNISEGL</sequence>
<feature type="domain" description="VWFA" evidence="1">
    <location>
        <begin position="39"/>
        <end position="254"/>
    </location>
</feature>
<dbReference type="CDD" id="cd00198">
    <property type="entry name" value="vWFA"/>
    <property type="match status" value="1"/>
</dbReference>
<dbReference type="Gene3D" id="3.40.50.410">
    <property type="entry name" value="von Willebrand factor, type A domain"/>
    <property type="match status" value="1"/>
</dbReference>
<gene>
    <name evidence="2" type="ORF">NIES46_01150</name>
</gene>
<name>A0A5M3T2I8_LIMPL</name>
<evidence type="ECO:0000259" key="1">
    <source>
        <dbReference type="PROSITE" id="PS50234"/>
    </source>
</evidence>
<dbReference type="InterPro" id="IPR036465">
    <property type="entry name" value="vWFA_dom_sf"/>
</dbReference>
<dbReference type="SUPFAM" id="SSF53300">
    <property type="entry name" value="vWA-like"/>
    <property type="match status" value="1"/>
</dbReference>